<dbReference type="SUPFAM" id="SSF46785">
    <property type="entry name" value="Winged helix' DNA-binding domain"/>
    <property type="match status" value="1"/>
</dbReference>
<dbReference type="Proteomes" id="UP000009296">
    <property type="component" value="Chromosome"/>
</dbReference>
<reference evidence="1" key="1">
    <citation type="submission" date="2011-05" db="EMBL/GenBank/DDBJ databases">
        <title>Complete sequence of chromosome of Methanothermococcus okinawensis IH1.</title>
        <authorList>
            <consortium name="US DOE Joint Genome Institute"/>
            <person name="Lucas S."/>
            <person name="Han J."/>
            <person name="Lapidus A."/>
            <person name="Cheng J.-F."/>
            <person name="Goodwin L."/>
            <person name="Pitluck S."/>
            <person name="Peters L."/>
            <person name="Mikhailova N."/>
            <person name="Held B."/>
            <person name="Han C."/>
            <person name="Tapia R."/>
            <person name="Land M."/>
            <person name="Hauser L."/>
            <person name="Kyrpides N."/>
            <person name="Ivanova N."/>
            <person name="Pagani I."/>
            <person name="Sieprawska-Lupa M."/>
            <person name="Takai K."/>
            <person name="Miyazaki J."/>
            <person name="Whitman W."/>
            <person name="Woyke T."/>
        </authorList>
    </citation>
    <scope>NUCLEOTIDE SEQUENCE [LARGE SCALE GENOMIC DNA]</scope>
    <source>
        <strain evidence="1">IH1</strain>
    </source>
</reference>
<dbReference type="Pfam" id="PF07381">
    <property type="entry name" value="EarA"/>
    <property type="match status" value="1"/>
</dbReference>
<dbReference type="HOGENOM" id="CLU_174518_0_0_2"/>
<dbReference type="KEGG" id="mok:Metok_0406"/>
<name>F8AKQ6_METOI</name>
<dbReference type="InterPro" id="IPR036388">
    <property type="entry name" value="WH-like_DNA-bd_sf"/>
</dbReference>
<accession>F8AKQ6</accession>
<gene>
    <name evidence="1" type="ordered locus">Metok_0406</name>
</gene>
<dbReference type="STRING" id="647113.Metok_0406"/>
<evidence type="ECO:0000313" key="1">
    <source>
        <dbReference type="EMBL" id="AEH06393.1"/>
    </source>
</evidence>
<dbReference type="RefSeq" id="WP_013866579.1">
    <property type="nucleotide sequence ID" value="NC_015636.1"/>
</dbReference>
<dbReference type="AlphaFoldDB" id="F8AKQ6"/>
<protein>
    <submittedName>
        <fullName evidence="1">Uncharacterized protein</fullName>
    </submittedName>
</protein>
<dbReference type="InterPro" id="IPR036390">
    <property type="entry name" value="WH_DNA-bd_sf"/>
</dbReference>
<dbReference type="eggNOG" id="arCOG03422">
    <property type="taxonomic scope" value="Archaea"/>
</dbReference>
<dbReference type="GeneID" id="10772529"/>
<dbReference type="EMBL" id="CP002792">
    <property type="protein sequence ID" value="AEH06393.1"/>
    <property type="molecule type" value="Genomic_DNA"/>
</dbReference>
<proteinExistence type="predicted"/>
<sequence>MIAKDMIFINPTILRSLNKSKLRKKILFFLYKIHPQGVYLSELSRWVNSDPSNVLGCLKGMGTRYNGSYSLIEMGLVECIDEAGMKIYVITRYGKNIVEYLKDYDSIDRW</sequence>
<organism evidence="1 2">
    <name type="scientific">Methanothermococcus okinawensis (strain DSM 14208 / JCM 11175 / IH1)</name>
    <dbReference type="NCBI Taxonomy" id="647113"/>
    <lineage>
        <taxon>Archaea</taxon>
        <taxon>Methanobacteriati</taxon>
        <taxon>Methanobacteriota</taxon>
        <taxon>Methanomada group</taxon>
        <taxon>Methanococci</taxon>
        <taxon>Methanococcales</taxon>
        <taxon>Methanococcaceae</taxon>
        <taxon>Methanothermococcus</taxon>
    </lineage>
</organism>
<evidence type="ECO:0000313" key="2">
    <source>
        <dbReference type="Proteomes" id="UP000009296"/>
    </source>
</evidence>
<dbReference type="InterPro" id="IPR010863">
    <property type="entry name" value="EarA-like"/>
</dbReference>
<keyword evidence="2" id="KW-1185">Reference proteome</keyword>
<dbReference type="Gene3D" id="1.10.10.10">
    <property type="entry name" value="Winged helix-like DNA-binding domain superfamily/Winged helix DNA-binding domain"/>
    <property type="match status" value="1"/>
</dbReference>